<dbReference type="AlphaFoldDB" id="A0AAD5BYB8"/>
<dbReference type="Gene3D" id="3.20.180.10">
    <property type="entry name" value="PNP-oxidase-like"/>
    <property type="match status" value="1"/>
</dbReference>
<sequence length="219" mass="24940">MSSPTQIPSQSHDDDDEVLKLIIAHQEKAARLPPIEEVKTILNHSTRGVLSTFSQDLLANPRCSLLVAKDPEDRTDLIITLHGDAVIVPENERDVVHTTYMARHPDAVWVDFDDFMFLRIEPKVIRFVSGVATDMFQSGEFTNNEFREAKVDQIYQFSKPISVDFAYMLDVDSLGFNAKAGYKDKNFKLRIAFPRRAEERKDVKTLIIEMLQAAKSRGN</sequence>
<dbReference type="GO" id="GO:0005737">
    <property type="term" value="C:cytoplasm"/>
    <property type="evidence" value="ECO:0007669"/>
    <property type="project" value="UniProtKB-ARBA"/>
</dbReference>
<organism evidence="2 3">
    <name type="scientific">Ambrosia artemisiifolia</name>
    <name type="common">Common ragweed</name>
    <dbReference type="NCBI Taxonomy" id="4212"/>
    <lineage>
        <taxon>Eukaryota</taxon>
        <taxon>Viridiplantae</taxon>
        <taxon>Streptophyta</taxon>
        <taxon>Embryophyta</taxon>
        <taxon>Tracheophyta</taxon>
        <taxon>Spermatophyta</taxon>
        <taxon>Magnoliopsida</taxon>
        <taxon>eudicotyledons</taxon>
        <taxon>Gunneridae</taxon>
        <taxon>Pentapetalae</taxon>
        <taxon>asterids</taxon>
        <taxon>campanulids</taxon>
        <taxon>Asterales</taxon>
        <taxon>Asteraceae</taxon>
        <taxon>Asteroideae</taxon>
        <taxon>Heliantheae alliance</taxon>
        <taxon>Heliantheae</taxon>
        <taxon>Ambrosia</taxon>
    </lineage>
</organism>
<name>A0AAD5BYB8_AMBAR</name>
<dbReference type="SUPFAM" id="SSF50475">
    <property type="entry name" value="FMN-binding split barrel"/>
    <property type="match status" value="1"/>
</dbReference>
<dbReference type="Proteomes" id="UP001206925">
    <property type="component" value="Unassembled WGS sequence"/>
</dbReference>
<evidence type="ECO:0000313" key="3">
    <source>
        <dbReference type="Proteomes" id="UP001206925"/>
    </source>
</evidence>
<proteinExistence type="predicted"/>
<gene>
    <name evidence="2" type="ORF">M8C21_025255</name>
</gene>
<dbReference type="InterPro" id="IPR019595">
    <property type="entry name" value="DUF2470"/>
</dbReference>
<dbReference type="InterPro" id="IPR012349">
    <property type="entry name" value="Split_barrel_FMN-bd"/>
</dbReference>
<dbReference type="InterPro" id="IPR037119">
    <property type="entry name" value="Haem_oxidase_HugZ-like_sf"/>
</dbReference>
<feature type="domain" description="DUF2470" evidence="1">
    <location>
        <begin position="162"/>
        <end position="210"/>
    </location>
</feature>
<reference evidence="2" key="1">
    <citation type="submission" date="2022-06" db="EMBL/GenBank/DDBJ databases">
        <title>Uncovering the hologenomic basis of an extraordinary plant invasion.</title>
        <authorList>
            <person name="Bieker V.C."/>
            <person name="Martin M.D."/>
            <person name="Gilbert T."/>
            <person name="Hodgins K."/>
            <person name="Battlay P."/>
            <person name="Petersen B."/>
            <person name="Wilson J."/>
        </authorList>
    </citation>
    <scope>NUCLEOTIDE SEQUENCE</scope>
    <source>
        <strain evidence="2">AA19_3_7</strain>
        <tissue evidence="2">Leaf</tissue>
    </source>
</reference>
<dbReference type="PANTHER" id="PTHR13343:SF31">
    <property type="entry name" value="FMN-BINDING SPLIT BARREL, HEME OXYGENASE HUGZ-LIKE SUPERFAMILY"/>
    <property type="match status" value="1"/>
</dbReference>
<evidence type="ECO:0000259" key="1">
    <source>
        <dbReference type="Pfam" id="PF10615"/>
    </source>
</evidence>
<dbReference type="Gene3D" id="2.30.110.10">
    <property type="entry name" value="Electron Transport, Fmn-binding Protein, Chain A"/>
    <property type="match status" value="1"/>
</dbReference>
<dbReference type="PANTHER" id="PTHR13343">
    <property type="entry name" value="CREG1 PROTEIN"/>
    <property type="match status" value="1"/>
</dbReference>
<dbReference type="Pfam" id="PF10615">
    <property type="entry name" value="DUF2470"/>
    <property type="match status" value="1"/>
</dbReference>
<keyword evidence="3" id="KW-1185">Reference proteome</keyword>
<comment type="caution">
    <text evidence="2">The sequence shown here is derived from an EMBL/GenBank/DDBJ whole genome shotgun (WGS) entry which is preliminary data.</text>
</comment>
<accession>A0AAD5BYB8</accession>
<evidence type="ECO:0000313" key="2">
    <source>
        <dbReference type="EMBL" id="KAI7731722.1"/>
    </source>
</evidence>
<dbReference type="EMBL" id="JAMZMK010010399">
    <property type="protein sequence ID" value="KAI7731722.1"/>
    <property type="molecule type" value="Genomic_DNA"/>
</dbReference>
<protein>
    <recommendedName>
        <fullName evidence="1">DUF2470 domain-containing protein</fullName>
    </recommendedName>
</protein>